<organism evidence="1 2">
    <name type="scientific">Rhizobium rosettiformans W3</name>
    <dbReference type="NCBI Taxonomy" id="538378"/>
    <lineage>
        <taxon>Bacteria</taxon>
        <taxon>Pseudomonadati</taxon>
        <taxon>Pseudomonadota</taxon>
        <taxon>Alphaproteobacteria</taxon>
        <taxon>Hyphomicrobiales</taxon>
        <taxon>Rhizobiaceae</taxon>
        <taxon>Rhizobium/Agrobacterium group</taxon>
        <taxon>Rhizobium</taxon>
    </lineage>
</organism>
<dbReference type="EMBL" id="STGU01000008">
    <property type="protein sequence ID" value="THV34558.1"/>
    <property type="molecule type" value="Genomic_DNA"/>
</dbReference>
<reference evidence="1 2" key="1">
    <citation type="submission" date="2019-04" db="EMBL/GenBank/DDBJ databases">
        <title>genome sequence of strain W3.</title>
        <authorList>
            <person name="Gao J."/>
            <person name="Sun J."/>
        </authorList>
    </citation>
    <scope>NUCLEOTIDE SEQUENCE [LARGE SCALE GENOMIC DNA]</scope>
    <source>
        <strain evidence="1 2">W3</strain>
    </source>
</reference>
<dbReference type="RefSeq" id="WP_136542143.1">
    <property type="nucleotide sequence ID" value="NZ_STGU01000008.1"/>
</dbReference>
<accession>A0A4S8PT96</accession>
<gene>
    <name evidence="1" type="ORF">FAA86_15800</name>
</gene>
<evidence type="ECO:0000313" key="2">
    <source>
        <dbReference type="Proteomes" id="UP000307378"/>
    </source>
</evidence>
<dbReference type="InterPro" id="IPR023811">
    <property type="entry name" value="CHP04076"/>
</dbReference>
<comment type="caution">
    <text evidence="1">The sequence shown here is derived from an EMBL/GenBank/DDBJ whole genome shotgun (WGS) entry which is preliminary data.</text>
</comment>
<sequence>MGAKDDTFELFDLRVEVVIPEDGAVYCGARPGDYFELQGEMLYLPPGQGISIYSLASVLPLLAAKQRPTHAHDWMTTDAEIACPDPNCSSRLRIRRTGLRRFSHAATTAVPLEGKE</sequence>
<dbReference type="Proteomes" id="UP000307378">
    <property type="component" value="Unassembled WGS sequence"/>
</dbReference>
<dbReference type="AlphaFoldDB" id="A0A4S8PT96"/>
<evidence type="ECO:0000313" key="1">
    <source>
        <dbReference type="EMBL" id="THV34558.1"/>
    </source>
</evidence>
<proteinExistence type="predicted"/>
<protein>
    <submittedName>
        <fullName evidence="1">TIGR04076 family protein</fullName>
    </submittedName>
</protein>
<name>A0A4S8PT96_9HYPH</name>
<dbReference type="NCBIfam" id="TIGR04076">
    <property type="entry name" value="TIGR04076 family protein"/>
    <property type="match status" value="1"/>
</dbReference>